<feature type="region of interest" description="Disordered" evidence="2">
    <location>
        <begin position="1"/>
        <end position="95"/>
    </location>
</feature>
<dbReference type="PANTHER" id="PTHR45926">
    <property type="entry name" value="OSJNBA0053K19.4 PROTEIN"/>
    <property type="match status" value="1"/>
</dbReference>
<evidence type="ECO:0000259" key="3">
    <source>
        <dbReference type="SMART" id="SM00297"/>
    </source>
</evidence>
<dbReference type="InterPro" id="IPR036427">
    <property type="entry name" value="Bromodomain-like_sf"/>
</dbReference>
<accession>A0AAN9QPP5</accession>
<organism evidence="4 5">
    <name type="scientific">Canavalia gladiata</name>
    <name type="common">Sword bean</name>
    <name type="synonym">Dolichos gladiatus</name>
    <dbReference type="NCBI Taxonomy" id="3824"/>
    <lineage>
        <taxon>Eukaryota</taxon>
        <taxon>Viridiplantae</taxon>
        <taxon>Streptophyta</taxon>
        <taxon>Embryophyta</taxon>
        <taxon>Tracheophyta</taxon>
        <taxon>Spermatophyta</taxon>
        <taxon>Magnoliopsida</taxon>
        <taxon>eudicotyledons</taxon>
        <taxon>Gunneridae</taxon>
        <taxon>Pentapetalae</taxon>
        <taxon>rosids</taxon>
        <taxon>fabids</taxon>
        <taxon>Fabales</taxon>
        <taxon>Fabaceae</taxon>
        <taxon>Papilionoideae</taxon>
        <taxon>50 kb inversion clade</taxon>
        <taxon>NPAAA clade</taxon>
        <taxon>indigoferoid/millettioid clade</taxon>
        <taxon>Phaseoleae</taxon>
        <taxon>Canavalia</taxon>
    </lineage>
</organism>
<feature type="compositionally biased region" description="Basic and acidic residues" evidence="2">
    <location>
        <begin position="68"/>
        <end position="95"/>
    </location>
</feature>
<dbReference type="Proteomes" id="UP001367508">
    <property type="component" value="Unassembled WGS sequence"/>
</dbReference>
<gene>
    <name evidence="4" type="ORF">VNO77_19517</name>
</gene>
<dbReference type="SUPFAM" id="SSF47370">
    <property type="entry name" value="Bromodomain"/>
    <property type="match status" value="1"/>
</dbReference>
<protein>
    <recommendedName>
        <fullName evidence="3">Bromo domain-containing protein</fullName>
    </recommendedName>
</protein>
<dbReference type="AlphaFoldDB" id="A0AAN9QPP5"/>
<proteinExistence type="predicted"/>
<evidence type="ECO:0000313" key="5">
    <source>
        <dbReference type="Proteomes" id="UP001367508"/>
    </source>
</evidence>
<name>A0AAN9QPP5_CANGL</name>
<feature type="region of interest" description="Disordered" evidence="2">
    <location>
        <begin position="307"/>
        <end position="333"/>
    </location>
</feature>
<feature type="domain" description="Bromo" evidence="3">
    <location>
        <begin position="176"/>
        <end position="276"/>
    </location>
</feature>
<keyword evidence="1" id="KW-0103">Bromodomain</keyword>
<keyword evidence="5" id="KW-1185">Reference proteome</keyword>
<feature type="compositionally biased region" description="Polar residues" evidence="2">
    <location>
        <begin position="44"/>
        <end position="62"/>
    </location>
</feature>
<dbReference type="InterPro" id="IPR001487">
    <property type="entry name" value="Bromodomain"/>
</dbReference>
<evidence type="ECO:0000313" key="4">
    <source>
        <dbReference type="EMBL" id="KAK7338883.1"/>
    </source>
</evidence>
<dbReference type="SMART" id="SM00297">
    <property type="entry name" value="BROMO"/>
    <property type="match status" value="1"/>
</dbReference>
<reference evidence="4 5" key="1">
    <citation type="submission" date="2024-01" db="EMBL/GenBank/DDBJ databases">
        <title>The genomes of 5 underutilized Papilionoideae crops provide insights into root nodulation and disease resistanc.</title>
        <authorList>
            <person name="Jiang F."/>
        </authorList>
    </citation>
    <scope>NUCLEOTIDE SEQUENCE [LARGE SCALE GENOMIC DNA]</scope>
    <source>
        <strain evidence="4">LVBAO_FW01</strain>
        <tissue evidence="4">Leaves</tissue>
    </source>
</reference>
<evidence type="ECO:0000256" key="2">
    <source>
        <dbReference type="SAM" id="MobiDB-lite"/>
    </source>
</evidence>
<evidence type="ECO:0000256" key="1">
    <source>
        <dbReference type="ARBA" id="ARBA00023117"/>
    </source>
</evidence>
<dbReference type="Gene3D" id="1.20.920.10">
    <property type="entry name" value="Bromodomain-like"/>
    <property type="match status" value="1"/>
</dbReference>
<feature type="compositionally biased region" description="Basic and acidic residues" evidence="2">
    <location>
        <begin position="19"/>
        <end position="38"/>
    </location>
</feature>
<dbReference type="EMBL" id="JAYMYQ010000004">
    <property type="protein sequence ID" value="KAK7338883.1"/>
    <property type="molecule type" value="Genomic_DNA"/>
</dbReference>
<comment type="caution">
    <text evidence="4">The sequence shown here is derived from an EMBL/GenBank/DDBJ whole genome shotgun (WGS) entry which is preliminary data.</text>
</comment>
<sequence>MAEKTEPSQRKFIIKLHLPRSDKKRGPPCEEVHHSPDAKRRKVSSSSTHEYGTTCNNTSHSYSAEVEENLRGVAKDSSRTVSKEQEHNNKKKVSDSCDVRTKKVASDEVSAVTIFALKSTTTPSKGGMKYPIGKENSSRISKTWSEEECKLKNNIEKGVHEVCNNKKNEKEKHIVIMDRCKKMQCWVMLKRLMVGRDRWAFKQPLLDDPNCKLKPIGLKDIESKLNKWVYLEPDEFANDIRLVFSYALQYPPRSEVHRVASRLGESFELNWKTLKKKWILEDKQKRKFYEREQVCPKDDHGKVHEKEITTRKEHNMPISDSHLSQEKKGMPKGRYVHQRYGGHSF</sequence>